<evidence type="ECO:0000256" key="4">
    <source>
        <dbReference type="RuleBase" id="RU003953"/>
    </source>
</evidence>
<accession>A0A9C7UMB9</accession>
<comment type="similarity">
    <text evidence="1 4">Belongs to the tRNA nucleotidyltransferase/poly(A) polymerase family.</text>
</comment>
<sequence>MVRLLFATCCGYRGIAFSSKRFTQCCWKGRSSLEYKLTPLRLAMGGRDVAEVEGTNYSKIEQKRPFTEVFNKPEKFLSAKRHIELEAREEALFSLLLDAVKVLDTGTTLRVAGGWVRDKLLKISKEEPDIDLALDNMMGRQFAHKLQFYLKSQNITCGHISIIQQNPEQSKHLETARIKVNGIYLDLVNLRKESYAHCSRIPDIQIGTPYEDAMRRDLTINSLFYNLNEDIIEDFSGRGFDDLNNKVIRTPMAPKETLLDDPLRALRAIRFATRFDFDIDPDLYSCLKSNEVHMALREKVSRERVGSEIDYMFKAVSYVRPIGILYETGLYKAVLIHPQDLGSSFNLQHSFYQSLLLIAKLNWIRQKKILSYGSTTDEHVILEQLAVFSIPFHFYEPFEDGNKVILSQYFLRNCLKRRVRDCDSVITVLDGSTEFLNHIKKEVPSSDMVQDVDGEPFRLKIGRILKKTGSLWNAAFTVACCRTLKGDLKWDTFSRGGLNDLFCENREDLNTWLDRVRGWEAFIVQLGIEDIHKWRPLFDGNEVLSLLPKLSRGPKIKEILDAQIEWMLMNPKKTKEDCRNWLLDKYKVYYSEPSA</sequence>
<keyword evidence="3 4" id="KW-0694">RNA-binding</keyword>
<dbReference type="InterPro" id="IPR002646">
    <property type="entry name" value="PolA_pol_head_dom"/>
</dbReference>
<dbReference type="SUPFAM" id="SSF81301">
    <property type="entry name" value="Nucleotidyltransferase"/>
    <property type="match status" value="1"/>
</dbReference>
<protein>
    <recommendedName>
        <fullName evidence="5">Poly A polymerase head domain-containing protein</fullName>
    </recommendedName>
</protein>
<dbReference type="Pfam" id="PF01743">
    <property type="entry name" value="PolyA_pol"/>
    <property type="match status" value="1"/>
</dbReference>
<evidence type="ECO:0000313" key="7">
    <source>
        <dbReference type="Proteomes" id="UP001061958"/>
    </source>
</evidence>
<evidence type="ECO:0000313" key="6">
    <source>
        <dbReference type="EMBL" id="GJQ08469.1"/>
    </source>
</evidence>
<dbReference type="CDD" id="cd05398">
    <property type="entry name" value="NT_ClassII-CCAase"/>
    <property type="match status" value="1"/>
</dbReference>
<dbReference type="GO" id="GO:0005739">
    <property type="term" value="C:mitochondrion"/>
    <property type="evidence" value="ECO:0007669"/>
    <property type="project" value="UniProtKB-ARBA"/>
</dbReference>
<keyword evidence="2 4" id="KW-0808">Transferase</keyword>
<gene>
    <name evidence="6" type="ORF">GpartN1_g260.t1</name>
</gene>
<evidence type="ECO:0000256" key="1">
    <source>
        <dbReference type="ARBA" id="ARBA00007265"/>
    </source>
</evidence>
<feature type="domain" description="Poly A polymerase head" evidence="5">
    <location>
        <begin position="109"/>
        <end position="249"/>
    </location>
</feature>
<dbReference type="OrthoDB" id="2182at2759"/>
<dbReference type="PANTHER" id="PTHR13734:SF5">
    <property type="entry name" value="CCA TRNA NUCLEOTIDYLTRANSFERASE, MITOCHONDRIAL"/>
    <property type="match status" value="1"/>
</dbReference>
<proteinExistence type="inferred from homology"/>
<dbReference type="FunFam" id="3.30.460.10:FF:000019">
    <property type="entry name" value="tRNA nucleotidyltransferase cca2"/>
    <property type="match status" value="1"/>
</dbReference>
<reference evidence="6" key="1">
    <citation type="journal article" date="2022" name="Proc. Natl. Acad. Sci. U.S.A.">
        <title>Life cycle and functional genomics of the unicellular red alga Galdieria for elucidating algal and plant evolution and industrial use.</title>
        <authorList>
            <person name="Hirooka S."/>
            <person name="Itabashi T."/>
            <person name="Ichinose T.M."/>
            <person name="Onuma R."/>
            <person name="Fujiwara T."/>
            <person name="Yamashita S."/>
            <person name="Jong L.W."/>
            <person name="Tomita R."/>
            <person name="Iwane A.H."/>
            <person name="Miyagishima S.Y."/>
        </authorList>
    </citation>
    <scope>NUCLEOTIDE SEQUENCE</scope>
    <source>
        <strain evidence="6">NBRC 102759</strain>
    </source>
</reference>
<dbReference type="InterPro" id="IPR043519">
    <property type="entry name" value="NT_sf"/>
</dbReference>
<evidence type="ECO:0000256" key="3">
    <source>
        <dbReference type="ARBA" id="ARBA00022884"/>
    </source>
</evidence>
<dbReference type="EMBL" id="BQMJ01000002">
    <property type="protein sequence ID" value="GJQ08469.1"/>
    <property type="molecule type" value="Genomic_DNA"/>
</dbReference>
<dbReference type="SUPFAM" id="SSF81891">
    <property type="entry name" value="Poly A polymerase C-terminal region-like"/>
    <property type="match status" value="1"/>
</dbReference>
<reference evidence="6" key="2">
    <citation type="submission" date="2022-01" db="EMBL/GenBank/DDBJ databases">
        <authorList>
            <person name="Hirooka S."/>
            <person name="Miyagishima S.Y."/>
        </authorList>
    </citation>
    <scope>NUCLEOTIDE SEQUENCE</scope>
    <source>
        <strain evidence="6">NBRC 102759</strain>
    </source>
</reference>
<dbReference type="Proteomes" id="UP001061958">
    <property type="component" value="Unassembled WGS sequence"/>
</dbReference>
<dbReference type="AlphaFoldDB" id="A0A9C7UMB9"/>
<evidence type="ECO:0000256" key="2">
    <source>
        <dbReference type="ARBA" id="ARBA00022679"/>
    </source>
</evidence>
<comment type="caution">
    <text evidence="6">The sequence shown here is derived from an EMBL/GenBank/DDBJ whole genome shotgun (WGS) entry which is preliminary data.</text>
</comment>
<dbReference type="GO" id="GO:0052927">
    <property type="term" value="F:CC tRNA cytidylyltransferase activity"/>
    <property type="evidence" value="ECO:0007669"/>
    <property type="project" value="TreeGrafter"/>
</dbReference>
<organism evidence="6 7">
    <name type="scientific">Galdieria partita</name>
    <dbReference type="NCBI Taxonomy" id="83374"/>
    <lineage>
        <taxon>Eukaryota</taxon>
        <taxon>Rhodophyta</taxon>
        <taxon>Bangiophyceae</taxon>
        <taxon>Galdieriales</taxon>
        <taxon>Galdieriaceae</taxon>
        <taxon>Galdieria</taxon>
    </lineage>
</organism>
<evidence type="ECO:0000259" key="5">
    <source>
        <dbReference type="Pfam" id="PF01743"/>
    </source>
</evidence>
<dbReference type="GO" id="GO:0003723">
    <property type="term" value="F:RNA binding"/>
    <property type="evidence" value="ECO:0007669"/>
    <property type="project" value="UniProtKB-KW"/>
</dbReference>
<dbReference type="GO" id="GO:0001680">
    <property type="term" value="P:tRNA 3'-terminal CCA addition"/>
    <property type="evidence" value="ECO:0007669"/>
    <property type="project" value="UniProtKB-ARBA"/>
</dbReference>
<dbReference type="Gene3D" id="1.10.3090.10">
    <property type="entry name" value="cca-adding enzyme, domain 2"/>
    <property type="match status" value="1"/>
</dbReference>
<name>A0A9C7UMB9_9RHOD</name>
<dbReference type="GO" id="GO:0052929">
    <property type="term" value="F:ATP:3'-cytidine-cytidine-tRNA adenylyltransferase activity"/>
    <property type="evidence" value="ECO:0007669"/>
    <property type="project" value="TreeGrafter"/>
</dbReference>
<dbReference type="Gene3D" id="3.30.460.10">
    <property type="entry name" value="Beta Polymerase, domain 2"/>
    <property type="match status" value="1"/>
</dbReference>
<dbReference type="PANTHER" id="PTHR13734">
    <property type="entry name" value="TRNA-NUCLEOTIDYLTRANSFERASE"/>
    <property type="match status" value="1"/>
</dbReference>
<keyword evidence="7" id="KW-1185">Reference proteome</keyword>